<feature type="transmembrane region" description="Helical" evidence="6">
    <location>
        <begin position="265"/>
        <end position="291"/>
    </location>
</feature>
<dbReference type="PANTHER" id="PTHR23501:SF107">
    <property type="entry name" value="TRANSPORTER, PUTATIVE (AFU_ORTHOLOGUE AFUA_7G04730)-RELATED"/>
    <property type="match status" value="1"/>
</dbReference>
<feature type="transmembrane region" description="Helical" evidence="6">
    <location>
        <begin position="483"/>
        <end position="504"/>
    </location>
</feature>
<protein>
    <recommendedName>
        <fullName evidence="9">Siderophore iron transporter mirB</fullName>
    </recommendedName>
</protein>
<dbReference type="AlphaFoldDB" id="A0AA35QBX8"/>
<feature type="transmembrane region" description="Helical" evidence="6">
    <location>
        <begin position="555"/>
        <end position="573"/>
    </location>
</feature>
<gene>
    <name evidence="7" type="ORF">CCHLO57077_00009456</name>
</gene>
<dbReference type="InterPro" id="IPR011701">
    <property type="entry name" value="MFS"/>
</dbReference>
<evidence type="ECO:0000313" key="7">
    <source>
        <dbReference type="EMBL" id="CAI6099174.1"/>
    </source>
</evidence>
<evidence type="ECO:0000256" key="3">
    <source>
        <dbReference type="ARBA" id="ARBA00022989"/>
    </source>
</evidence>
<keyword evidence="8" id="KW-1185">Reference proteome</keyword>
<evidence type="ECO:0000256" key="6">
    <source>
        <dbReference type="SAM" id="Phobius"/>
    </source>
</evidence>
<keyword evidence="2 6" id="KW-0812">Transmembrane</keyword>
<feature type="transmembrane region" description="Helical" evidence="6">
    <location>
        <begin position="303"/>
        <end position="321"/>
    </location>
</feature>
<dbReference type="GO" id="GO:0005886">
    <property type="term" value="C:plasma membrane"/>
    <property type="evidence" value="ECO:0007669"/>
    <property type="project" value="TreeGrafter"/>
</dbReference>
<dbReference type="EMBL" id="CABFNP030001316">
    <property type="protein sequence ID" value="CAI6099174.1"/>
    <property type="molecule type" value="Genomic_DNA"/>
</dbReference>
<evidence type="ECO:0000256" key="4">
    <source>
        <dbReference type="ARBA" id="ARBA00023136"/>
    </source>
</evidence>
<dbReference type="Gene3D" id="1.20.1250.20">
    <property type="entry name" value="MFS general substrate transporter like domains"/>
    <property type="match status" value="1"/>
</dbReference>
<feature type="transmembrane region" description="Helical" evidence="6">
    <location>
        <begin position="420"/>
        <end position="439"/>
    </location>
</feature>
<feature type="transmembrane region" description="Helical" evidence="6">
    <location>
        <begin position="451"/>
        <end position="471"/>
    </location>
</feature>
<comment type="caution">
    <text evidence="7">The sequence shown here is derived from an EMBL/GenBank/DDBJ whole genome shotgun (WGS) entry which is preliminary data.</text>
</comment>
<proteinExistence type="predicted"/>
<feature type="transmembrane region" description="Helical" evidence="6">
    <location>
        <begin position="130"/>
        <end position="147"/>
    </location>
</feature>
<keyword evidence="4 6" id="KW-0472">Membrane</keyword>
<keyword evidence="3 6" id="KW-1133">Transmembrane helix</keyword>
<evidence type="ECO:0008006" key="9">
    <source>
        <dbReference type="Google" id="ProtNLM"/>
    </source>
</evidence>
<feature type="region of interest" description="Disordered" evidence="5">
    <location>
        <begin position="1"/>
        <end position="35"/>
    </location>
</feature>
<comment type="subcellular location">
    <subcellularLocation>
        <location evidence="1">Membrane</location>
        <topology evidence="1">Multi-pass membrane protein</topology>
    </subcellularLocation>
</comment>
<dbReference type="Proteomes" id="UP001160390">
    <property type="component" value="Unassembled WGS sequence"/>
</dbReference>
<sequence length="594" mass="65691">MADITKTAAVDTTTGVDPEKNAFQESSPQKVSGYGLDEKPQDFQDGVQRARAMTSVWTNKTLISMFVLLYLVSFIDILLQSVQSSLNPYITSSFGKHGLLNVVSILSTVLSGATKLTPAKVVDIWGRMEGFIVMLLIVTIGLIMKATCQTIEIYVGAHVLYWTGHIGLMYIIDIMIADMTTLKNRMIIAGINGTPTIFSTFAGPKIAELFYTNVNFRWAFGAFAIMQVGICLPVFLVMLLEHRKAAKQGLIKPKEASGRNIIQSLWYYFIELGVIGIILIVAAFSLFLLPFSLVSYSPYGWKTGYIIAMISSVLFASLSSLSGSGRLHPFNSSPGSISRTLLSWVLAFSTVQCSSLHYQNFRPPKKVKDYVLILERSFWDAYFYSYRQVVNRLSITTAGWRCPERLFPQFRRLSPLHRSWSAIAGVPLMLLGTALLIPLRTPETGPGLITMTQIFVGVGAQLFASCGQLAVQVPVTHQEIAVGMFDSFGAAIGNAIAGALWNNILPEQLLLRLPESVKNQSTTIYGDMVLQMSFEDGTPEREAIVGAYGYLQRRMVIAGSCFMPLCLFAIFVWKNINIRKLQSEQGVQTKGTVF</sequence>
<dbReference type="PANTHER" id="PTHR23501">
    <property type="entry name" value="MAJOR FACILITATOR SUPERFAMILY"/>
    <property type="match status" value="1"/>
</dbReference>
<name>A0AA35QBX8_9HYPO</name>
<evidence type="ECO:0000256" key="5">
    <source>
        <dbReference type="SAM" id="MobiDB-lite"/>
    </source>
</evidence>
<feature type="transmembrane region" description="Helical" evidence="6">
    <location>
        <begin position="218"/>
        <end position="240"/>
    </location>
</feature>
<reference evidence="7" key="1">
    <citation type="submission" date="2023-01" db="EMBL/GenBank/DDBJ databases">
        <authorList>
            <person name="Piombo E."/>
        </authorList>
    </citation>
    <scope>NUCLEOTIDE SEQUENCE</scope>
</reference>
<feature type="transmembrane region" description="Helical" evidence="6">
    <location>
        <begin position="159"/>
        <end position="177"/>
    </location>
</feature>
<organism evidence="7 8">
    <name type="scientific">Clonostachys chloroleuca</name>
    <dbReference type="NCBI Taxonomy" id="1926264"/>
    <lineage>
        <taxon>Eukaryota</taxon>
        <taxon>Fungi</taxon>
        <taxon>Dikarya</taxon>
        <taxon>Ascomycota</taxon>
        <taxon>Pezizomycotina</taxon>
        <taxon>Sordariomycetes</taxon>
        <taxon>Hypocreomycetidae</taxon>
        <taxon>Hypocreales</taxon>
        <taxon>Bionectriaceae</taxon>
        <taxon>Clonostachys</taxon>
    </lineage>
</organism>
<evidence type="ECO:0000313" key="8">
    <source>
        <dbReference type="Proteomes" id="UP001160390"/>
    </source>
</evidence>
<accession>A0AA35QBX8</accession>
<feature type="transmembrane region" description="Helical" evidence="6">
    <location>
        <begin position="61"/>
        <end position="79"/>
    </location>
</feature>
<evidence type="ECO:0000256" key="1">
    <source>
        <dbReference type="ARBA" id="ARBA00004141"/>
    </source>
</evidence>
<evidence type="ECO:0000256" key="2">
    <source>
        <dbReference type="ARBA" id="ARBA00022692"/>
    </source>
</evidence>
<dbReference type="SUPFAM" id="SSF103473">
    <property type="entry name" value="MFS general substrate transporter"/>
    <property type="match status" value="1"/>
</dbReference>
<dbReference type="InterPro" id="IPR036259">
    <property type="entry name" value="MFS_trans_sf"/>
</dbReference>
<dbReference type="Pfam" id="PF07690">
    <property type="entry name" value="MFS_1"/>
    <property type="match status" value="1"/>
</dbReference>
<dbReference type="GO" id="GO:0022857">
    <property type="term" value="F:transmembrane transporter activity"/>
    <property type="evidence" value="ECO:0007669"/>
    <property type="project" value="InterPro"/>
</dbReference>